<proteinExistence type="inferred from homology"/>
<dbReference type="Gene3D" id="3.40.190.90">
    <property type="match status" value="1"/>
</dbReference>
<comment type="similarity">
    <text evidence="5">Belongs to the FBPase class 2 family.</text>
</comment>
<dbReference type="GO" id="GO:0030388">
    <property type="term" value="P:fructose 1,6-bisphosphate metabolic process"/>
    <property type="evidence" value="ECO:0007669"/>
    <property type="project" value="TreeGrafter"/>
</dbReference>
<dbReference type="GO" id="GO:0046872">
    <property type="term" value="F:metal ion binding"/>
    <property type="evidence" value="ECO:0007669"/>
    <property type="project" value="UniProtKB-KW"/>
</dbReference>
<dbReference type="PANTHER" id="PTHR30447">
    <property type="entry name" value="FRUCTOSE-1,6-BISPHOSPHATASE CLASS 2"/>
    <property type="match status" value="1"/>
</dbReference>
<evidence type="ECO:0000256" key="5">
    <source>
        <dbReference type="PIRNR" id="PIRNR004532"/>
    </source>
</evidence>
<dbReference type="AlphaFoldDB" id="A0A1J5TDL0"/>
<evidence type="ECO:0000256" key="3">
    <source>
        <dbReference type="ARBA" id="ARBA00023211"/>
    </source>
</evidence>
<dbReference type="GO" id="GO:0006094">
    <property type="term" value="P:gluconeogenesis"/>
    <property type="evidence" value="ECO:0007669"/>
    <property type="project" value="InterPro"/>
</dbReference>
<keyword evidence="3" id="KW-0464">Manganese</keyword>
<dbReference type="EMBL" id="MIYU01000019">
    <property type="protein sequence ID" value="OIR14413.1"/>
    <property type="molecule type" value="Genomic_DNA"/>
</dbReference>
<dbReference type="NCBIfam" id="TIGR00330">
    <property type="entry name" value="glpX"/>
    <property type="match status" value="1"/>
</dbReference>
<evidence type="ECO:0000313" key="7">
    <source>
        <dbReference type="Proteomes" id="UP000183815"/>
    </source>
</evidence>
<keyword evidence="4 5" id="KW-0119">Carbohydrate metabolism</keyword>
<dbReference type="GO" id="GO:0005829">
    <property type="term" value="C:cytosol"/>
    <property type="evidence" value="ECO:0007669"/>
    <property type="project" value="TreeGrafter"/>
</dbReference>
<comment type="caution">
    <text evidence="6">The sequence shown here is derived from an EMBL/GenBank/DDBJ whole genome shotgun (WGS) entry which is preliminary data.</text>
</comment>
<dbReference type="Pfam" id="PF03320">
    <property type="entry name" value="FBPase_glpX"/>
    <property type="match status" value="1"/>
</dbReference>
<dbReference type="Proteomes" id="UP000183815">
    <property type="component" value="Unassembled WGS sequence"/>
</dbReference>
<dbReference type="SUPFAM" id="SSF56655">
    <property type="entry name" value="Carbohydrate phosphatase"/>
    <property type="match status" value="1"/>
</dbReference>
<dbReference type="GO" id="GO:0042132">
    <property type="term" value="F:fructose 1,6-bisphosphate 1-phosphatase activity"/>
    <property type="evidence" value="ECO:0007669"/>
    <property type="project" value="InterPro"/>
</dbReference>
<reference evidence="6 7" key="1">
    <citation type="submission" date="2016-08" db="EMBL/GenBank/DDBJ databases">
        <title>New Insights into Marine Group III Euryarchaeota, from dark to light.</title>
        <authorList>
            <person name="Haro-Moreno J.M."/>
            <person name="Rodriguez-Valera F."/>
            <person name="Lopez-Garcia P."/>
            <person name="Moreira D."/>
            <person name="Martin-Cuadrado A.B."/>
        </authorList>
    </citation>
    <scope>NUCLEOTIDE SEQUENCE [LARGE SCALE GENOMIC DNA]</scope>
    <source>
        <strain evidence="6">CG-Bathy1</strain>
    </source>
</reference>
<evidence type="ECO:0000256" key="2">
    <source>
        <dbReference type="ARBA" id="ARBA00022801"/>
    </source>
</evidence>
<dbReference type="PANTHER" id="PTHR30447:SF0">
    <property type="entry name" value="FRUCTOSE-1,6-BISPHOSPHATASE 1 CLASS 2-RELATED"/>
    <property type="match status" value="1"/>
</dbReference>
<accession>A0A1J5TDL0</accession>
<evidence type="ECO:0000256" key="1">
    <source>
        <dbReference type="ARBA" id="ARBA00022723"/>
    </source>
</evidence>
<evidence type="ECO:0000313" key="6">
    <source>
        <dbReference type="EMBL" id="OIR14413.1"/>
    </source>
</evidence>
<dbReference type="Gene3D" id="3.30.540.10">
    <property type="entry name" value="Fructose-1,6-Bisphosphatase, subunit A, domain 1"/>
    <property type="match status" value="1"/>
</dbReference>
<evidence type="ECO:0000256" key="4">
    <source>
        <dbReference type="ARBA" id="ARBA00023277"/>
    </source>
</evidence>
<organism evidence="6 7">
    <name type="scientific">Marine Group III euryarchaeote CG-Bathy1</name>
    <dbReference type="NCBI Taxonomy" id="1889001"/>
    <lineage>
        <taxon>Archaea</taxon>
        <taxon>Methanobacteriati</taxon>
        <taxon>Thermoplasmatota</taxon>
        <taxon>Thermoplasmata</taxon>
        <taxon>Candidatus Thermoprofundales</taxon>
    </lineage>
</organism>
<keyword evidence="2" id="KW-0378">Hydrolase</keyword>
<sequence length="326" mass="34979">MPSLNTLKPYFLKATEEAAIASALWRGKGDRKAADAAAVKAMRQVFDDVPFDGKVAIGEGERDEAPMLYIGEQLGKNVNNPNVPQVDIAVDPLECTNHCALDKPNAIAVLAAAPRGTLLNAPDCYMDKIAGPPELVGEISLEASVEANVESAAKALDKKIEDLTVTFMDRSRHDDLRKRLKSMNVNIAPIGDGDVSASIFAANPKHSVDMLMGIGAAPEGVISAVAILGMGGVFEGQLKFQVSSDVGMDLQNEQYERARKMVSGDLDKIRSADELCTSRDSLFVATGVCSGYLPGVVFNKNSVITESHIIDVHSGQQEYPKTTREF</sequence>
<gene>
    <name evidence="6" type="ORF">BEU04_03040</name>
</gene>
<dbReference type="InterPro" id="IPR004464">
    <property type="entry name" value="FBPase_class-2/SBPase"/>
</dbReference>
<dbReference type="PIRSF" id="PIRSF004532">
    <property type="entry name" value="GlpX"/>
    <property type="match status" value="1"/>
</dbReference>
<dbReference type="GO" id="GO:0006071">
    <property type="term" value="P:glycerol metabolic process"/>
    <property type="evidence" value="ECO:0007669"/>
    <property type="project" value="InterPro"/>
</dbReference>
<protein>
    <recommendedName>
        <fullName evidence="5">Fructose-1,6-bisphosphatase</fullName>
    </recommendedName>
</protein>
<keyword evidence="1" id="KW-0479">Metal-binding</keyword>
<name>A0A1J5TDL0_9ARCH</name>